<dbReference type="EMBL" id="CP025085">
    <property type="protein sequence ID" value="AUG99752.1"/>
    <property type="molecule type" value="Genomic_DNA"/>
</dbReference>
<dbReference type="KEGG" id="serq:CWC46_07905"/>
<proteinExistence type="predicted"/>
<sequence>MGERPVNAETIKSFLVSLGFDVDDAGMRKFDATLVSVTTKAIKLGVAVEAAALSVVAFTTKIATGLDELYWESQRTGATVAGIQAIGYAASQTGSSAAAARSSLESLARFMRNSPGAEGFLNRLGVQTRDASGQMRSMESIFSGVGQRLSSMPYYRANQYASMLGIDENTLMAMRRGMGEFGAQYSATAKSIGFNADVAAKSSNRFMTSIREFTMMAGMARDKIGSSLTDGLSGSLDRLRKQILDNFPAIERGIMAVIKGILWLSDVIGRAAMRLIQAEGQISDWWKGLDKDSKSLIETLGAIVVVWKLLNAEMWKSPVTWVLALVGALALLWEDYQTWKEGGKSLIDWSKWQPEIEQAKKAFIWLRDTLIELKDHLGGWKNTLELIFGFMVGAKLAGFLGGIGKITGAFGGMASAIGGVLSGLGNLAKAIADIALRNPWLLMFVPTNNTPTTSEELATIGGVGANIDPAELKKAQDWQKEHPGEVYVPGNERGIRNNNPGNIEFAGQAGATSDGRFAQFRTPLEGLRAMSRQLLRYYDGKTTGKPLQTVSDIVSTWAPPTKDGKIENDTLAYIAHISQMLGVSPDAQINLRDPNVMATMMNGIIQKENGRNPYGDEMVRAAGTATIGGSSLSQEVNITVNGVSNPQEAANIIAGKQAGIQANGIQQLQTGPR</sequence>
<dbReference type="AlphaFoldDB" id="A0A2I5THN4"/>
<name>A0A2I5THN4_SERS3</name>
<dbReference type="Proteomes" id="UP000017700">
    <property type="component" value="Chromosome"/>
</dbReference>
<dbReference type="STRING" id="104623.Ser39006_04151"/>
<reference evidence="1 4" key="3">
    <citation type="submission" date="2017-11" db="EMBL/GenBank/DDBJ databases">
        <title>Complete genome sequence of Serratia sp. ATCC 39006 LacA.</title>
        <authorList>
            <person name="Hampton H.G."/>
            <person name="Jackson S.A."/>
            <person name="Jauregui R."/>
            <person name="Poulter G.T.M."/>
            <person name="Salmond G.P.C."/>
            <person name="Fineran P.C."/>
        </authorList>
    </citation>
    <scope>NUCLEOTIDE SEQUENCE [LARGE SCALE GENOMIC DNA]</scope>
    <source>
        <strain evidence="1 4">ATCC 39006</strain>
    </source>
</reference>
<reference evidence="2" key="2">
    <citation type="submission" date="2013-09" db="EMBL/GenBank/DDBJ databases">
        <authorList>
            <person name="Wang G."/>
            <person name="Yang Y."/>
            <person name="Su Y."/>
        </authorList>
    </citation>
    <scope>NUCLEOTIDE SEQUENCE</scope>
    <source>
        <strain evidence="2">ATCC 39006</strain>
    </source>
</reference>
<dbReference type="EMBL" id="CP025084">
    <property type="protein sequence ID" value="AUH04071.1"/>
    <property type="molecule type" value="Genomic_DNA"/>
</dbReference>
<evidence type="ECO:0000313" key="1">
    <source>
        <dbReference type="EMBL" id="AUG99752.1"/>
    </source>
</evidence>
<protein>
    <submittedName>
        <fullName evidence="2">Lytic transglycosylase catalytic</fullName>
    </submittedName>
</protein>
<evidence type="ECO:0000313" key="4">
    <source>
        <dbReference type="Proteomes" id="UP000233778"/>
    </source>
</evidence>
<reference evidence="2 3" key="1">
    <citation type="journal article" date="2013" name="Genome Announc.">
        <title>Draft genome sequence of Serratia sp. strain ATCC 39006, a model bacterium for analysis of the biosynthesis and regulation of prodigiosin, a carbapenem, and gas vesicles.</title>
        <authorList>
            <person name="Fineran P.C."/>
            <person name="Iglesias Cans M.C."/>
            <person name="Ramsay J.P."/>
            <person name="Wilf N.M."/>
            <person name="Cossyleon D."/>
            <person name="McNeil M.B."/>
            <person name="Williamson N.R."/>
            <person name="Monson R.E."/>
            <person name="Becher S.A."/>
            <person name="Stanton J.A."/>
            <person name="Brugger K."/>
            <person name="Brown S.D."/>
            <person name="Salmond G.P."/>
        </authorList>
    </citation>
    <scope>NUCLEOTIDE SEQUENCE [LARGE SCALE GENOMIC DNA]</scope>
    <source>
        <strain evidence="2">ATCC 39006</strain>
        <strain evidence="3">ATCC 39006 / SC 11482</strain>
    </source>
</reference>
<evidence type="ECO:0000313" key="3">
    <source>
        <dbReference type="Proteomes" id="UP000017700"/>
    </source>
</evidence>
<accession>A0A2I5THN4</accession>
<keyword evidence="3" id="KW-1185">Reference proteome</keyword>
<organism evidence="2 3">
    <name type="scientific">Serratia sp. (strain ATCC 39006)</name>
    <name type="common">Prodigiosinella confusarubida</name>
    <dbReference type="NCBI Taxonomy" id="104623"/>
    <lineage>
        <taxon>Bacteria</taxon>
        <taxon>Pseudomonadati</taxon>
        <taxon>Pseudomonadota</taxon>
        <taxon>Gammaproteobacteria</taxon>
        <taxon>Enterobacterales</taxon>
        <taxon>Pectobacteriaceae</taxon>
        <taxon>Prodigiosinella</taxon>
    </lineage>
</organism>
<reference evidence="2" key="4">
    <citation type="submission" date="2017-11" db="EMBL/GenBank/DDBJ databases">
        <title>Complete genome sequence of Serratia sp. ATCC 39006.</title>
        <authorList>
            <person name="Hampton H.G."/>
            <person name="Jackson S.A."/>
            <person name="Jauregui R."/>
            <person name="Poulter G.T.M."/>
            <person name="Salmond G.P.C."/>
            <person name="Fineran P.C."/>
        </authorList>
    </citation>
    <scope>NUCLEOTIDE SEQUENCE</scope>
    <source>
        <strain evidence="2">ATCC 39006</strain>
    </source>
</reference>
<gene>
    <name evidence="1" type="ORF">CWC46_07905</name>
    <name evidence="2" type="ORF">Ser39006_007910</name>
</gene>
<dbReference type="OrthoDB" id="8019720at2"/>
<dbReference type="KEGG" id="sera:Ser39006_007910"/>
<dbReference type="Proteomes" id="UP000233778">
    <property type="component" value="Chromosome"/>
</dbReference>
<evidence type="ECO:0000313" key="2">
    <source>
        <dbReference type="EMBL" id="AUH04071.1"/>
    </source>
</evidence>